<dbReference type="Proteomes" id="UP000441208">
    <property type="component" value="Unassembled WGS sequence"/>
</dbReference>
<dbReference type="EMBL" id="QXGF01000582">
    <property type="protein sequence ID" value="KAE8938134.1"/>
    <property type="molecule type" value="Genomic_DNA"/>
</dbReference>
<reference evidence="5 6" key="1">
    <citation type="submission" date="2018-08" db="EMBL/GenBank/DDBJ databases">
        <title>Genomic investigation of the strawberry pathogen Phytophthora fragariae indicates pathogenicity is determined by transcriptional variation in three key races.</title>
        <authorList>
            <person name="Adams T.M."/>
            <person name="Armitage A.D."/>
            <person name="Sobczyk M.K."/>
            <person name="Bates H.J."/>
            <person name="Dunwell J.M."/>
            <person name="Nellist C.F."/>
            <person name="Harrison R.J."/>
        </authorList>
    </citation>
    <scope>NUCLEOTIDE SEQUENCE [LARGE SCALE GENOMIC DNA]</scope>
    <source>
        <strain evidence="3 6">NOV-71</strain>
        <strain evidence="2 5">NOV-9</strain>
        <strain evidence="4 7">ONT-3</strain>
    </source>
</reference>
<evidence type="ECO:0000256" key="1">
    <source>
        <dbReference type="SAM" id="MobiDB-lite"/>
    </source>
</evidence>
<accession>A0A6A3EX72</accession>
<protein>
    <submittedName>
        <fullName evidence="2">Uncharacterized protein</fullName>
    </submittedName>
</protein>
<dbReference type="Proteomes" id="UP000429523">
    <property type="component" value="Unassembled WGS sequence"/>
</dbReference>
<dbReference type="AlphaFoldDB" id="A0A6A3EX72"/>
<evidence type="ECO:0000313" key="5">
    <source>
        <dbReference type="Proteomes" id="UP000429523"/>
    </source>
</evidence>
<evidence type="ECO:0000313" key="6">
    <source>
        <dbReference type="Proteomes" id="UP000441208"/>
    </source>
</evidence>
<dbReference type="Proteomes" id="UP000488956">
    <property type="component" value="Unassembled WGS sequence"/>
</dbReference>
<evidence type="ECO:0000313" key="4">
    <source>
        <dbReference type="EMBL" id="KAE9115059.1"/>
    </source>
</evidence>
<feature type="region of interest" description="Disordered" evidence="1">
    <location>
        <begin position="1"/>
        <end position="32"/>
    </location>
</feature>
<organism evidence="2 5">
    <name type="scientific">Phytophthora fragariae</name>
    <dbReference type="NCBI Taxonomy" id="53985"/>
    <lineage>
        <taxon>Eukaryota</taxon>
        <taxon>Sar</taxon>
        <taxon>Stramenopiles</taxon>
        <taxon>Oomycota</taxon>
        <taxon>Peronosporomycetes</taxon>
        <taxon>Peronosporales</taxon>
        <taxon>Peronosporaceae</taxon>
        <taxon>Phytophthora</taxon>
    </lineage>
</organism>
<dbReference type="EMBL" id="QXFX01000455">
    <property type="protein sequence ID" value="KAE9115059.1"/>
    <property type="molecule type" value="Genomic_DNA"/>
</dbReference>
<evidence type="ECO:0000313" key="2">
    <source>
        <dbReference type="EMBL" id="KAE8938134.1"/>
    </source>
</evidence>
<sequence length="32" mass="3575">MNELTTKTETVPEFPTPETMSVRPHTPCATMP</sequence>
<proteinExistence type="predicted"/>
<comment type="caution">
    <text evidence="2">The sequence shown here is derived from an EMBL/GenBank/DDBJ whole genome shotgun (WGS) entry which is preliminary data.</text>
</comment>
<evidence type="ECO:0000313" key="3">
    <source>
        <dbReference type="EMBL" id="KAE9113751.1"/>
    </source>
</evidence>
<evidence type="ECO:0000313" key="7">
    <source>
        <dbReference type="Proteomes" id="UP000488956"/>
    </source>
</evidence>
<feature type="compositionally biased region" description="Low complexity" evidence="1">
    <location>
        <begin position="1"/>
        <end position="19"/>
    </location>
</feature>
<dbReference type="EMBL" id="QXFZ01000508">
    <property type="protein sequence ID" value="KAE9113751.1"/>
    <property type="molecule type" value="Genomic_DNA"/>
</dbReference>
<gene>
    <name evidence="3" type="ORF">PF007_g10629</name>
    <name evidence="2" type="ORF">PF009_g11972</name>
    <name evidence="4" type="ORF">PF010_g9486</name>
</gene>
<name>A0A6A3EX72_9STRA</name>